<proteinExistence type="predicted"/>
<protein>
    <submittedName>
        <fullName evidence="3">Transposase</fullName>
    </submittedName>
</protein>
<accession>A0A183T4H7</accession>
<dbReference type="Proteomes" id="UP000275846">
    <property type="component" value="Unassembled WGS sequence"/>
</dbReference>
<sequence length="87" mass="9724">MLGSRILEHKLAVRRGDGLSQVAAHTYGAGHEFNFAVMKLIAHARCKTSRELIEAWAYDDNSVNRFIDLAPVYRVLPSHLRTGFTGV</sequence>
<gene>
    <name evidence="1" type="ORF">SSLN_LOCUS11379</name>
</gene>
<organism evidence="3">
    <name type="scientific">Schistocephalus solidus</name>
    <name type="common">Tapeworm</name>
    <dbReference type="NCBI Taxonomy" id="70667"/>
    <lineage>
        <taxon>Eukaryota</taxon>
        <taxon>Metazoa</taxon>
        <taxon>Spiralia</taxon>
        <taxon>Lophotrochozoa</taxon>
        <taxon>Platyhelminthes</taxon>
        <taxon>Cestoda</taxon>
        <taxon>Eucestoda</taxon>
        <taxon>Diphyllobothriidea</taxon>
        <taxon>Diphyllobothriidae</taxon>
        <taxon>Schistocephalus</taxon>
    </lineage>
</organism>
<reference evidence="1 2" key="2">
    <citation type="submission" date="2018-11" db="EMBL/GenBank/DDBJ databases">
        <authorList>
            <consortium name="Pathogen Informatics"/>
        </authorList>
    </citation>
    <scope>NUCLEOTIDE SEQUENCE [LARGE SCALE GENOMIC DNA]</scope>
    <source>
        <strain evidence="1 2">NST_G2</strain>
    </source>
</reference>
<evidence type="ECO:0000313" key="1">
    <source>
        <dbReference type="EMBL" id="VDL97764.1"/>
    </source>
</evidence>
<dbReference type="EMBL" id="UYSU01036482">
    <property type="protein sequence ID" value="VDL97764.1"/>
    <property type="molecule type" value="Genomic_DNA"/>
</dbReference>
<dbReference type="OrthoDB" id="6236021at2759"/>
<dbReference type="AlphaFoldDB" id="A0A183T4H7"/>
<name>A0A183T4H7_SCHSO</name>
<reference evidence="3" key="1">
    <citation type="submission" date="2016-06" db="UniProtKB">
        <authorList>
            <consortium name="WormBaseParasite"/>
        </authorList>
    </citation>
    <scope>IDENTIFICATION</scope>
</reference>
<evidence type="ECO:0000313" key="3">
    <source>
        <dbReference type="WBParaSite" id="SSLN_0001181101-mRNA-1"/>
    </source>
</evidence>
<evidence type="ECO:0000313" key="2">
    <source>
        <dbReference type="Proteomes" id="UP000275846"/>
    </source>
</evidence>
<keyword evidence="2" id="KW-1185">Reference proteome</keyword>
<dbReference type="WBParaSite" id="SSLN_0001181101-mRNA-1">
    <property type="protein sequence ID" value="SSLN_0001181101-mRNA-1"/>
    <property type="gene ID" value="SSLN_0001181101"/>
</dbReference>